<dbReference type="eggNOG" id="KOG1192">
    <property type="taxonomic scope" value="Eukaryota"/>
</dbReference>
<sequence length="213" mass="22373">MASAEHSKKLRLLLIPFFATSHIGPFTDLAVRLATARPADVGVGAPVAVTPANVAVVRSALQRHGSVASGMVSVTTYPFPAVDGVPPGVENLSAGGGEGWRISAAAFDEALTRPAQEALIRDRSPDALITDAHFWNVAVADELGVPCVSFSVISLFSGLDMHLLAAAAITDDSDSEEATVAGFPVPEVRIPRSEVPDFLTSRRNLDGIDLHNR</sequence>
<dbReference type="AlphaFoldDB" id="J3M8K5"/>
<organism evidence="2">
    <name type="scientific">Oryza brachyantha</name>
    <name type="common">malo sina</name>
    <dbReference type="NCBI Taxonomy" id="4533"/>
    <lineage>
        <taxon>Eukaryota</taxon>
        <taxon>Viridiplantae</taxon>
        <taxon>Streptophyta</taxon>
        <taxon>Embryophyta</taxon>
        <taxon>Tracheophyta</taxon>
        <taxon>Spermatophyta</taxon>
        <taxon>Magnoliopsida</taxon>
        <taxon>Liliopsida</taxon>
        <taxon>Poales</taxon>
        <taxon>Poaceae</taxon>
        <taxon>BOP clade</taxon>
        <taxon>Oryzoideae</taxon>
        <taxon>Oryzeae</taxon>
        <taxon>Oryzinae</taxon>
        <taxon>Oryza</taxon>
    </lineage>
</organism>
<dbReference type="Proteomes" id="UP000006038">
    <property type="component" value="Chromosome 5"/>
</dbReference>
<dbReference type="STRING" id="4533.J3M8K5"/>
<evidence type="ECO:0000313" key="3">
    <source>
        <dbReference type="Proteomes" id="UP000006038"/>
    </source>
</evidence>
<reference evidence="2" key="1">
    <citation type="journal article" date="2013" name="Nat. Commun.">
        <title>Whole-genome sequencing of Oryza brachyantha reveals mechanisms underlying Oryza genome evolution.</title>
        <authorList>
            <person name="Chen J."/>
            <person name="Huang Q."/>
            <person name="Gao D."/>
            <person name="Wang J."/>
            <person name="Lang Y."/>
            <person name="Liu T."/>
            <person name="Li B."/>
            <person name="Bai Z."/>
            <person name="Luis Goicoechea J."/>
            <person name="Liang C."/>
            <person name="Chen C."/>
            <person name="Zhang W."/>
            <person name="Sun S."/>
            <person name="Liao Y."/>
            <person name="Zhang X."/>
            <person name="Yang L."/>
            <person name="Song C."/>
            <person name="Wang M."/>
            <person name="Shi J."/>
            <person name="Liu G."/>
            <person name="Liu J."/>
            <person name="Zhou H."/>
            <person name="Zhou W."/>
            <person name="Yu Q."/>
            <person name="An N."/>
            <person name="Chen Y."/>
            <person name="Cai Q."/>
            <person name="Wang B."/>
            <person name="Liu B."/>
            <person name="Min J."/>
            <person name="Huang Y."/>
            <person name="Wu H."/>
            <person name="Li Z."/>
            <person name="Zhang Y."/>
            <person name="Yin Y."/>
            <person name="Song W."/>
            <person name="Jiang J."/>
            <person name="Jackson S.A."/>
            <person name="Wing R.A."/>
            <person name="Wang J."/>
            <person name="Chen M."/>
        </authorList>
    </citation>
    <scope>NUCLEOTIDE SEQUENCE [LARGE SCALE GENOMIC DNA]</scope>
    <source>
        <strain evidence="2">cv. IRGC 101232</strain>
    </source>
</reference>
<gene>
    <name evidence="2" type="primary">LOC102717066</name>
</gene>
<dbReference type="HOGENOM" id="CLU_001724_4_1_1"/>
<dbReference type="SUPFAM" id="SSF53756">
    <property type="entry name" value="UDP-Glycosyltransferase/glycogen phosphorylase"/>
    <property type="match status" value="1"/>
</dbReference>
<dbReference type="GeneID" id="102717066"/>
<dbReference type="PANTHER" id="PTHR48047">
    <property type="entry name" value="GLYCOSYLTRANSFERASE"/>
    <property type="match status" value="1"/>
</dbReference>
<protein>
    <submittedName>
        <fullName evidence="2">Uncharacterized protein</fullName>
    </submittedName>
</protein>
<dbReference type="GO" id="GO:0035251">
    <property type="term" value="F:UDP-glucosyltransferase activity"/>
    <property type="evidence" value="ECO:0007669"/>
    <property type="project" value="TreeGrafter"/>
</dbReference>
<evidence type="ECO:0000313" key="2">
    <source>
        <dbReference type="EnsemblPlants" id="OB05G29290.1"/>
    </source>
</evidence>
<dbReference type="OMA" id="VANHELQ"/>
<keyword evidence="3" id="KW-1185">Reference proteome</keyword>
<comment type="similarity">
    <text evidence="1">Belongs to the UDP-glycosyltransferase family.</text>
</comment>
<proteinExistence type="inferred from homology"/>
<dbReference type="Gene3D" id="3.40.50.2000">
    <property type="entry name" value="Glycogen Phosphorylase B"/>
    <property type="match status" value="1"/>
</dbReference>
<evidence type="ECO:0000256" key="1">
    <source>
        <dbReference type="ARBA" id="ARBA00009995"/>
    </source>
</evidence>
<dbReference type="KEGG" id="obr:102717066"/>
<dbReference type="PANTHER" id="PTHR48047:SF19">
    <property type="entry name" value="GLYCOSYLTRANSFERASE"/>
    <property type="match status" value="1"/>
</dbReference>
<dbReference type="OrthoDB" id="5835829at2759"/>
<name>J3M8K5_ORYBR</name>
<dbReference type="Gramene" id="OB05G29290.1">
    <property type="protein sequence ID" value="OB05G29290.1"/>
    <property type="gene ID" value="OB05G29290"/>
</dbReference>
<reference evidence="2" key="2">
    <citation type="submission" date="2013-04" db="UniProtKB">
        <authorList>
            <consortium name="EnsemblPlants"/>
        </authorList>
    </citation>
    <scope>IDENTIFICATION</scope>
</reference>
<dbReference type="EnsemblPlants" id="OB05G29290.1">
    <property type="protein sequence ID" value="OB05G29290.1"/>
    <property type="gene ID" value="OB05G29290"/>
</dbReference>
<accession>J3M8K5</accession>